<comment type="caution">
    <text evidence="4">The sequence shown here is derived from an EMBL/GenBank/DDBJ whole genome shotgun (WGS) entry which is preliminary data.</text>
</comment>
<dbReference type="PANTHER" id="PTHR47756">
    <property type="entry name" value="BLL6612 PROTEIN-RELATED"/>
    <property type="match status" value="1"/>
</dbReference>
<gene>
    <name evidence="4" type="ORF">GQF01_32135</name>
</gene>
<evidence type="ECO:0000259" key="3">
    <source>
        <dbReference type="Pfam" id="PF20239"/>
    </source>
</evidence>
<dbReference type="RefSeq" id="WP_161411202.1">
    <property type="nucleotide sequence ID" value="NZ_WTUZ01000040.1"/>
</dbReference>
<dbReference type="InterPro" id="IPR007627">
    <property type="entry name" value="RNA_pol_sigma70_r2"/>
</dbReference>
<proteinExistence type="predicted"/>
<dbReference type="SUPFAM" id="SSF88659">
    <property type="entry name" value="Sigma3 and sigma4 domains of RNA polymerase sigma factors"/>
    <property type="match status" value="1"/>
</dbReference>
<dbReference type="Gene3D" id="1.10.10.10">
    <property type="entry name" value="Winged helix-like DNA-binding domain superfamily/Winged helix DNA-binding domain"/>
    <property type="match status" value="1"/>
</dbReference>
<dbReference type="Pfam" id="PF20239">
    <property type="entry name" value="DUF6596"/>
    <property type="match status" value="1"/>
</dbReference>
<dbReference type="InterPro" id="IPR013325">
    <property type="entry name" value="RNA_pol_sigma_r2"/>
</dbReference>
<dbReference type="GO" id="GO:0016987">
    <property type="term" value="F:sigma factor activity"/>
    <property type="evidence" value="ECO:0007669"/>
    <property type="project" value="InterPro"/>
</dbReference>
<evidence type="ECO:0000259" key="2">
    <source>
        <dbReference type="Pfam" id="PF08281"/>
    </source>
</evidence>
<dbReference type="InterPro" id="IPR013249">
    <property type="entry name" value="RNA_pol_sigma70_r4_t2"/>
</dbReference>
<dbReference type="GO" id="GO:0003677">
    <property type="term" value="F:DNA binding"/>
    <property type="evidence" value="ECO:0007669"/>
    <property type="project" value="InterPro"/>
</dbReference>
<dbReference type="SUPFAM" id="SSF88946">
    <property type="entry name" value="Sigma2 domain of RNA polymerase sigma factors"/>
    <property type="match status" value="1"/>
</dbReference>
<dbReference type="InterPro" id="IPR036388">
    <property type="entry name" value="WH-like_DNA-bd_sf"/>
</dbReference>
<dbReference type="Proteomes" id="UP000481087">
    <property type="component" value="Unassembled WGS sequence"/>
</dbReference>
<evidence type="ECO:0000259" key="1">
    <source>
        <dbReference type="Pfam" id="PF04542"/>
    </source>
</evidence>
<feature type="domain" description="RNA polymerase sigma factor 70 region 4 type 2" evidence="2">
    <location>
        <begin position="114"/>
        <end position="165"/>
    </location>
</feature>
<organism evidence="4 5">
    <name type="scientific">Paenibacillus silvestris</name>
    <dbReference type="NCBI Taxonomy" id="2606219"/>
    <lineage>
        <taxon>Bacteria</taxon>
        <taxon>Bacillati</taxon>
        <taxon>Bacillota</taxon>
        <taxon>Bacilli</taxon>
        <taxon>Bacillales</taxon>
        <taxon>Paenibacillaceae</taxon>
        <taxon>Paenibacillus</taxon>
    </lineage>
</organism>
<dbReference type="Pfam" id="PF08281">
    <property type="entry name" value="Sigma70_r4_2"/>
    <property type="match status" value="1"/>
</dbReference>
<accession>A0A6L8V905</accession>
<name>A0A6L8V905_9BACL</name>
<dbReference type="InterPro" id="IPR014284">
    <property type="entry name" value="RNA_pol_sigma-70_dom"/>
</dbReference>
<dbReference type="NCBIfam" id="TIGR02937">
    <property type="entry name" value="sigma70-ECF"/>
    <property type="match status" value="1"/>
</dbReference>
<feature type="domain" description="RNA polymerase sigma-70 region 2" evidence="1">
    <location>
        <begin position="17"/>
        <end position="79"/>
    </location>
</feature>
<dbReference type="InterPro" id="IPR046531">
    <property type="entry name" value="DUF6596"/>
</dbReference>
<dbReference type="PANTHER" id="PTHR47756:SF1">
    <property type="entry name" value="BLL0085 PROTEIN"/>
    <property type="match status" value="1"/>
</dbReference>
<dbReference type="Gene3D" id="1.10.1740.10">
    <property type="match status" value="1"/>
</dbReference>
<reference evidence="4 5" key="1">
    <citation type="submission" date="2019-12" db="EMBL/GenBank/DDBJ databases">
        <title>Paenibacillus sp. nov. sp. isolated from soil.</title>
        <authorList>
            <person name="Kim J."/>
            <person name="Jeong S.E."/>
            <person name="Jung H.S."/>
            <person name="Jeon C.O."/>
        </authorList>
    </citation>
    <scope>NUCLEOTIDE SEQUENCE [LARGE SCALE GENOMIC DNA]</scope>
    <source>
        <strain evidence="4 5">5J-6</strain>
    </source>
</reference>
<sequence length="421" mass="47804">MKLSTTHRTIETIWRMESPKIIAGLTRMVRDVGLAEDLAQDALVIALDRWSDHNIPDNPGAWLMTTAKRRAIDHMRRNKLRDQKYREMAYTLDAYEENDKHLEEEIGDDLLRLIFMTCHPILSRDARVALTLRLLCGLTTDEIARSSLVAEPTIAQRIVRAKRTLSAEKVPFEVPVEELKDRLSSVLEVIYLMFNEGYSATSGQHWIRPLLCQEALRLGRVLAEIAVQEPEVHGLVALMELQSSRFKARVDSNGEPVLLMDQNRARWDHLLIRRGLTALERSRKLGQPLGPYAIQAAISACHAEARTATETDWIRIAALYEALSIVSPSPIVELNQAVAISMAFGPAFGLQMVDALQSETSLKGYYLLPSVRGDLLVKLGRLDEACMEFERAASMTKNEREKELLLKRAEEHRNKERLDYE</sequence>
<dbReference type="AlphaFoldDB" id="A0A6L8V905"/>
<feature type="domain" description="DUF6596" evidence="3">
    <location>
        <begin position="182"/>
        <end position="282"/>
    </location>
</feature>
<keyword evidence="5" id="KW-1185">Reference proteome</keyword>
<protein>
    <submittedName>
        <fullName evidence="4">Sigma-70 family RNA polymerase sigma factor</fullName>
    </submittedName>
</protein>
<dbReference type="InterPro" id="IPR013324">
    <property type="entry name" value="RNA_pol_sigma_r3/r4-like"/>
</dbReference>
<evidence type="ECO:0000313" key="4">
    <source>
        <dbReference type="EMBL" id="MZQ86767.1"/>
    </source>
</evidence>
<evidence type="ECO:0000313" key="5">
    <source>
        <dbReference type="Proteomes" id="UP000481087"/>
    </source>
</evidence>
<dbReference type="EMBL" id="WTUZ01000040">
    <property type="protein sequence ID" value="MZQ86767.1"/>
    <property type="molecule type" value="Genomic_DNA"/>
</dbReference>
<dbReference type="Pfam" id="PF04542">
    <property type="entry name" value="Sigma70_r2"/>
    <property type="match status" value="1"/>
</dbReference>
<dbReference type="GO" id="GO:0006352">
    <property type="term" value="P:DNA-templated transcription initiation"/>
    <property type="evidence" value="ECO:0007669"/>
    <property type="project" value="InterPro"/>
</dbReference>